<dbReference type="EMBL" id="JAZDRO010000002">
    <property type="protein sequence ID" value="MEE2566429.1"/>
    <property type="molecule type" value="Genomic_DNA"/>
</dbReference>
<feature type="transmembrane region" description="Helical" evidence="1">
    <location>
        <begin position="107"/>
        <end position="128"/>
    </location>
</feature>
<proteinExistence type="predicted"/>
<accession>A0ABU7LXY7</accession>
<evidence type="ECO:0000313" key="3">
    <source>
        <dbReference type="Proteomes" id="UP001310692"/>
    </source>
</evidence>
<feature type="transmembrane region" description="Helical" evidence="1">
    <location>
        <begin position="41"/>
        <end position="61"/>
    </location>
</feature>
<keyword evidence="1" id="KW-0472">Membrane</keyword>
<reference evidence="2 3" key="1">
    <citation type="submission" date="2024-01" db="EMBL/GenBank/DDBJ databases">
        <title>Hyphobacterium bacterium isolated from marine sediment.</title>
        <authorList>
            <person name="Zhao S."/>
        </authorList>
    </citation>
    <scope>NUCLEOTIDE SEQUENCE [LARGE SCALE GENOMIC DNA]</scope>
    <source>
        <strain evidence="2 3">Y60-23</strain>
    </source>
</reference>
<feature type="transmembrane region" description="Helical" evidence="1">
    <location>
        <begin position="73"/>
        <end position="95"/>
    </location>
</feature>
<keyword evidence="3" id="KW-1185">Reference proteome</keyword>
<keyword evidence="1" id="KW-0812">Transmembrane</keyword>
<keyword evidence="1" id="KW-1133">Transmembrane helix</keyword>
<gene>
    <name evidence="2" type="ORF">V0U35_07015</name>
</gene>
<feature type="transmembrane region" description="Helical" evidence="1">
    <location>
        <begin position="6"/>
        <end position="29"/>
    </location>
</feature>
<dbReference type="RefSeq" id="WP_330195970.1">
    <property type="nucleotide sequence ID" value="NZ_JAZDRO010000002.1"/>
</dbReference>
<feature type="transmembrane region" description="Helical" evidence="1">
    <location>
        <begin position="200"/>
        <end position="222"/>
    </location>
</feature>
<comment type="caution">
    <text evidence="2">The sequence shown here is derived from an EMBL/GenBank/DDBJ whole genome shotgun (WGS) entry which is preliminary data.</text>
</comment>
<dbReference type="Proteomes" id="UP001310692">
    <property type="component" value="Unassembled WGS sequence"/>
</dbReference>
<protein>
    <recommendedName>
        <fullName evidence="4">CPBP family intramembrane metalloprotease</fullName>
    </recommendedName>
</protein>
<sequence length="246" mass="25855">MDAYWGYAAGYGLALAAAWVLIVARPALLAGPDLPEFRRPWVELAIFILGIVGVLAVGQAYVRGWLLPEPGFLAGFANQVLIFLPVLLIIALRPFPLRTGFLAPNRMLSGLVIGIVLAGIALAAHAAARGWLGEFDAVLATVFHLGRAHHFAQVLMEDVAIVALVTRIIGVSGPRTAITLAGALFAAAHIPALLAGGADLAGLITLVLDAGLAVAALGAILATRNIWWFFPVHAVMDMTQFHIPAV</sequence>
<feature type="transmembrane region" description="Helical" evidence="1">
    <location>
        <begin position="176"/>
        <end position="194"/>
    </location>
</feature>
<evidence type="ECO:0000313" key="2">
    <source>
        <dbReference type="EMBL" id="MEE2566429.1"/>
    </source>
</evidence>
<name>A0ABU7LXY7_9PROT</name>
<evidence type="ECO:0000256" key="1">
    <source>
        <dbReference type="SAM" id="Phobius"/>
    </source>
</evidence>
<evidence type="ECO:0008006" key="4">
    <source>
        <dbReference type="Google" id="ProtNLM"/>
    </source>
</evidence>
<organism evidence="2 3">
    <name type="scientific">Hyphobacterium marinum</name>
    <dbReference type="NCBI Taxonomy" id="3116574"/>
    <lineage>
        <taxon>Bacteria</taxon>
        <taxon>Pseudomonadati</taxon>
        <taxon>Pseudomonadota</taxon>
        <taxon>Alphaproteobacteria</taxon>
        <taxon>Maricaulales</taxon>
        <taxon>Maricaulaceae</taxon>
        <taxon>Hyphobacterium</taxon>
    </lineage>
</organism>